<protein>
    <recommendedName>
        <fullName evidence="1">Beta-lactamase hydrolase-like protein phosphatase-like domain-containing protein</fullName>
    </recommendedName>
</protein>
<accession>A0AA48HIS6</accession>
<dbReference type="Pfam" id="PF04273">
    <property type="entry name" value="BLH_phosphatase"/>
    <property type="match status" value="1"/>
</dbReference>
<reference evidence="2" key="1">
    <citation type="submission" date="2023-01" db="EMBL/GenBank/DDBJ databases">
        <title>Complete genome sequence of Planctobacterium marinum strain Dej080120_11.</title>
        <authorList>
            <person name="Ueki S."/>
            <person name="Maruyama F."/>
        </authorList>
    </citation>
    <scope>NUCLEOTIDE SEQUENCE</scope>
    <source>
        <strain evidence="2">Dej080120_11</strain>
    </source>
</reference>
<evidence type="ECO:0000313" key="3">
    <source>
        <dbReference type="Proteomes" id="UP001333710"/>
    </source>
</evidence>
<gene>
    <name evidence="2" type="ORF">MACH26_15750</name>
</gene>
<dbReference type="AlphaFoldDB" id="A0AA48HIS6"/>
<dbReference type="Gene3D" id="3.90.190.10">
    <property type="entry name" value="Protein tyrosine phosphatase superfamily"/>
    <property type="match status" value="1"/>
</dbReference>
<keyword evidence="3" id="KW-1185">Reference proteome</keyword>
<dbReference type="KEGG" id="pmaw:MACH26_15750"/>
<evidence type="ECO:0000259" key="1">
    <source>
        <dbReference type="Pfam" id="PF04273"/>
    </source>
</evidence>
<dbReference type="GO" id="GO:0016787">
    <property type="term" value="F:hydrolase activity"/>
    <property type="evidence" value="ECO:0007669"/>
    <property type="project" value="InterPro"/>
</dbReference>
<dbReference type="InterPro" id="IPR029021">
    <property type="entry name" value="Prot-tyrosine_phosphatase-like"/>
</dbReference>
<dbReference type="EMBL" id="AP027272">
    <property type="protein sequence ID" value="BDX06054.1"/>
    <property type="molecule type" value="Genomic_DNA"/>
</dbReference>
<dbReference type="SUPFAM" id="SSF52799">
    <property type="entry name" value="(Phosphotyrosine protein) phosphatases II"/>
    <property type="match status" value="1"/>
</dbReference>
<dbReference type="InterPro" id="IPR005939">
    <property type="entry name" value="BLH_phosphatase-like"/>
</dbReference>
<feature type="domain" description="Beta-lactamase hydrolase-like protein phosphatase-like" evidence="1">
    <location>
        <begin position="3"/>
        <end position="106"/>
    </location>
</feature>
<evidence type="ECO:0000313" key="2">
    <source>
        <dbReference type="EMBL" id="BDX06054.1"/>
    </source>
</evidence>
<dbReference type="Proteomes" id="UP001333710">
    <property type="component" value="Chromosome"/>
</dbReference>
<organism evidence="2 3">
    <name type="scientific">Planctobacterium marinum</name>
    <dbReference type="NCBI Taxonomy" id="1631968"/>
    <lineage>
        <taxon>Bacteria</taxon>
        <taxon>Pseudomonadati</taxon>
        <taxon>Pseudomonadota</taxon>
        <taxon>Gammaproteobacteria</taxon>
        <taxon>Alteromonadales</taxon>
        <taxon>Alteromonadaceae</taxon>
        <taxon>Planctobacterium</taxon>
    </lineage>
</organism>
<sequence>MKLKKLSDTVTISEQLTETDVMQLHALGYRAILCNRPDEECTQLAQFADIKSNAEEYGIQCRYYPIAPTGVSRQTAKQFGEILSELPKPVVAYCRSGKRSISLWALWAKSHLPDSEVKLKLQEFGMDKDSIAALVS</sequence>
<name>A0AA48HIS6_9ALTE</name>
<dbReference type="RefSeq" id="WP_338292093.1">
    <property type="nucleotide sequence ID" value="NZ_AP027272.1"/>
</dbReference>
<proteinExistence type="predicted"/>